<dbReference type="Proteomes" id="UP000248882">
    <property type="component" value="Unassembled WGS sequence"/>
</dbReference>
<dbReference type="EMBL" id="QKZT01000013">
    <property type="protein sequence ID" value="PZX49916.1"/>
    <property type="molecule type" value="Genomic_DNA"/>
</dbReference>
<dbReference type="AlphaFoldDB" id="A0A2W7QRN7"/>
<sequence length="285" mass="31882">MALSLVTLTSSKLKKVVLTYILISAVAFLALAQESTVKVSDLHFDTNTEKELWEVGQENPYLLFRAVQAEQIPSGDKWNGLVSDLDKKFDKKGTHLNVLRQIFQKSHQQLFKTYEQHSTFNAMLDEGKFDCVSGSAALALLLDRYEFDYKVVETDYHVFVLVNLEGKDIILESTLPIGGMITAPSEVAAYLEGYKADESVQLKSVSQRLGAPKVDLSDNAIFRKVNLKQLAGLQYYNDAISLFNEQSFDKAAVQLNKALKLYQSERIEGLKELAEEQASLLASSN</sequence>
<comment type="caution">
    <text evidence="1">The sequence shown here is derived from an EMBL/GenBank/DDBJ whole genome shotgun (WGS) entry which is preliminary data.</text>
</comment>
<name>A0A2W7QRN7_9BACT</name>
<reference evidence="1 2" key="1">
    <citation type="submission" date="2018-06" db="EMBL/GenBank/DDBJ databases">
        <title>Genomic Encyclopedia of Archaeal and Bacterial Type Strains, Phase II (KMG-II): from individual species to whole genera.</title>
        <authorList>
            <person name="Goeker M."/>
        </authorList>
    </citation>
    <scope>NUCLEOTIDE SEQUENCE [LARGE SCALE GENOMIC DNA]</scope>
    <source>
        <strain evidence="1 2">DSM 19830</strain>
    </source>
</reference>
<keyword evidence="2" id="KW-1185">Reference proteome</keyword>
<gene>
    <name evidence="1" type="ORF">LV85_02979</name>
</gene>
<accession>A0A2W7QRN7</accession>
<evidence type="ECO:0000313" key="2">
    <source>
        <dbReference type="Proteomes" id="UP000248882"/>
    </source>
</evidence>
<organism evidence="1 2">
    <name type="scientific">Algoriphagus chordae</name>
    <dbReference type="NCBI Taxonomy" id="237019"/>
    <lineage>
        <taxon>Bacteria</taxon>
        <taxon>Pseudomonadati</taxon>
        <taxon>Bacteroidota</taxon>
        <taxon>Cytophagia</taxon>
        <taxon>Cytophagales</taxon>
        <taxon>Cyclobacteriaceae</taxon>
        <taxon>Algoriphagus</taxon>
    </lineage>
</organism>
<evidence type="ECO:0000313" key="1">
    <source>
        <dbReference type="EMBL" id="PZX49916.1"/>
    </source>
</evidence>
<protein>
    <submittedName>
        <fullName evidence="1">Uncharacterized protein</fullName>
    </submittedName>
</protein>
<proteinExistence type="predicted"/>